<dbReference type="AlphaFoldDB" id="A0A444IRW9"/>
<keyword evidence="2" id="KW-1185">Reference proteome</keyword>
<gene>
    <name evidence="1" type="ORF">H206_03691</name>
</gene>
<reference evidence="1 2" key="1">
    <citation type="submission" date="2017-01" db="EMBL/GenBank/DDBJ databases">
        <title>The cable genome- insights into the physiology and evolution of filamentous bacteria capable of sulfide oxidation via long distance electron transfer.</title>
        <authorList>
            <person name="Schreiber L."/>
            <person name="Bjerg J.T."/>
            <person name="Boggild A."/>
            <person name="Van De Vossenberg J."/>
            <person name="Meysman F."/>
            <person name="Nielsen L.P."/>
            <person name="Schramm A."/>
            <person name="Kjeldsen K.U."/>
        </authorList>
    </citation>
    <scope>NUCLEOTIDE SEQUENCE [LARGE SCALE GENOMIC DNA]</scope>
    <source>
        <strain evidence="1">MCF</strain>
    </source>
</reference>
<evidence type="ECO:0000313" key="1">
    <source>
        <dbReference type="EMBL" id="RWX43638.1"/>
    </source>
</evidence>
<dbReference type="EMBL" id="MTKO01000114">
    <property type="protein sequence ID" value="RWX43638.1"/>
    <property type="molecule type" value="Genomic_DNA"/>
</dbReference>
<accession>A0A444IRW9</accession>
<organism evidence="1 2">
    <name type="scientific">Candidatus Electrothrix aarhusensis</name>
    <dbReference type="NCBI Taxonomy" id="1859131"/>
    <lineage>
        <taxon>Bacteria</taxon>
        <taxon>Pseudomonadati</taxon>
        <taxon>Thermodesulfobacteriota</taxon>
        <taxon>Desulfobulbia</taxon>
        <taxon>Desulfobulbales</taxon>
        <taxon>Desulfobulbaceae</taxon>
        <taxon>Candidatus Electrothrix</taxon>
    </lineage>
</organism>
<sequence length="49" mass="5121">MIGLDHVVLLFTEKTVLRGKQAGQLAGKGLHDQVATVSKMTVCGGLVAE</sequence>
<evidence type="ECO:0000313" key="2">
    <source>
        <dbReference type="Proteomes" id="UP000287853"/>
    </source>
</evidence>
<dbReference type="Proteomes" id="UP000287853">
    <property type="component" value="Unassembled WGS sequence"/>
</dbReference>
<name>A0A444IRW9_9BACT</name>
<protein>
    <submittedName>
        <fullName evidence="1">Uncharacterized protein</fullName>
    </submittedName>
</protein>
<proteinExistence type="predicted"/>
<comment type="caution">
    <text evidence="1">The sequence shown here is derived from an EMBL/GenBank/DDBJ whole genome shotgun (WGS) entry which is preliminary data.</text>
</comment>